<feature type="domain" description="RNA polymerase sigma-70 region 2" evidence="1">
    <location>
        <begin position="29"/>
        <end position="92"/>
    </location>
</feature>
<dbReference type="InterPro" id="IPR046531">
    <property type="entry name" value="DUF6596"/>
</dbReference>
<dbReference type="PANTHER" id="PTHR47756">
    <property type="entry name" value="BLL6612 PROTEIN-RELATED"/>
    <property type="match status" value="1"/>
</dbReference>
<evidence type="ECO:0000313" key="4">
    <source>
        <dbReference type="Proteomes" id="UP001232725"/>
    </source>
</evidence>
<gene>
    <name evidence="3" type="ORF">Q9R02_03760</name>
</gene>
<dbReference type="InterPro" id="IPR013324">
    <property type="entry name" value="RNA_pol_sigma_r3/r4-like"/>
</dbReference>
<dbReference type="EMBL" id="JAVALS010000001">
    <property type="protein sequence ID" value="MDP5226269.1"/>
    <property type="molecule type" value="Genomic_DNA"/>
</dbReference>
<evidence type="ECO:0000259" key="1">
    <source>
        <dbReference type="Pfam" id="PF04542"/>
    </source>
</evidence>
<sequence length="427" mass="46152">MDAERLSHPRGRDDDGARAAAELAARASYGRLVAFLTSGSGDVLLAEDALGHAFEQALRRWPVDGVPDRPDAWLLSVARNRQRDDWKSARRRLSTPLDEAGEPAMTDHSEDFPDRRLALLLMCAHPAIAEDIRTPLMLQAVLGFDAAQIGAAFAVPTATMAQRLVRAKRRIRDARIPFEPPGPEALPDRLPPVLEAVYGCLAVRPSGPDDGPAPSLAEGLFLAELLASSLATDAEAWGLASMAAFLASRPATGPFVPLEEQDPQAWHPVLMRRGREYLERSSRLSAGGAPGRFQLEAAIQAAHADRARTGETPWTDLATLYAALNTVAPTLGSLVAEAAVLRRADGPHAALRRLDAVALQFPGAVERFQPLAAVRADALEAAGDADGAAEAWERALELSAEERVRAYLRRRLDLLRTDRLQTDEGRV</sequence>
<protein>
    <submittedName>
        <fullName evidence="3">Sigma factor</fullName>
    </submittedName>
</protein>
<reference evidence="3 4" key="1">
    <citation type="submission" date="2023-08" db="EMBL/GenBank/DDBJ databases">
        <title>Arthrobacter horti sp. nov., isolated from forest soil.</title>
        <authorList>
            <person name="Park M."/>
        </authorList>
    </citation>
    <scope>NUCLEOTIDE SEQUENCE [LARGE SCALE GENOMIC DNA]</scope>
    <source>
        <strain evidence="3 4">YJM1</strain>
    </source>
</reference>
<dbReference type="RefSeq" id="WP_305995288.1">
    <property type="nucleotide sequence ID" value="NZ_JAVALS010000001.1"/>
</dbReference>
<comment type="caution">
    <text evidence="3">The sequence shown here is derived from an EMBL/GenBank/DDBJ whole genome shotgun (WGS) entry which is preliminary data.</text>
</comment>
<dbReference type="Pfam" id="PF04542">
    <property type="entry name" value="Sigma70_r2"/>
    <property type="match status" value="1"/>
</dbReference>
<name>A0ABT9IKZ7_9MICC</name>
<dbReference type="Proteomes" id="UP001232725">
    <property type="component" value="Unassembled WGS sequence"/>
</dbReference>
<dbReference type="Gene3D" id="1.10.1740.10">
    <property type="match status" value="1"/>
</dbReference>
<proteinExistence type="predicted"/>
<evidence type="ECO:0000313" key="3">
    <source>
        <dbReference type="EMBL" id="MDP5226269.1"/>
    </source>
</evidence>
<dbReference type="InterPro" id="IPR013325">
    <property type="entry name" value="RNA_pol_sigma_r2"/>
</dbReference>
<evidence type="ECO:0000259" key="2">
    <source>
        <dbReference type="Pfam" id="PF20239"/>
    </source>
</evidence>
<dbReference type="PANTHER" id="PTHR47756:SF2">
    <property type="entry name" value="BLL6612 PROTEIN"/>
    <property type="match status" value="1"/>
</dbReference>
<dbReference type="Pfam" id="PF20239">
    <property type="entry name" value="DUF6596"/>
    <property type="match status" value="1"/>
</dbReference>
<dbReference type="InterPro" id="IPR007627">
    <property type="entry name" value="RNA_pol_sigma70_r2"/>
</dbReference>
<organism evidence="3 4">
    <name type="scientific">Arthrobacter horti</name>
    <dbReference type="NCBI Taxonomy" id="3068273"/>
    <lineage>
        <taxon>Bacteria</taxon>
        <taxon>Bacillati</taxon>
        <taxon>Actinomycetota</taxon>
        <taxon>Actinomycetes</taxon>
        <taxon>Micrococcales</taxon>
        <taxon>Micrococcaceae</taxon>
        <taxon>Arthrobacter</taxon>
    </lineage>
</organism>
<feature type="domain" description="DUF6596" evidence="2">
    <location>
        <begin position="189"/>
        <end position="281"/>
    </location>
</feature>
<keyword evidence="4" id="KW-1185">Reference proteome</keyword>
<dbReference type="SUPFAM" id="SSF88659">
    <property type="entry name" value="Sigma3 and sigma4 domains of RNA polymerase sigma factors"/>
    <property type="match status" value="1"/>
</dbReference>
<accession>A0ABT9IKZ7</accession>
<dbReference type="SUPFAM" id="SSF88946">
    <property type="entry name" value="Sigma2 domain of RNA polymerase sigma factors"/>
    <property type="match status" value="1"/>
</dbReference>